<protein>
    <submittedName>
        <fullName evidence="1">Uncharacterized protein</fullName>
    </submittedName>
</protein>
<proteinExistence type="predicted"/>
<organism evidence="1">
    <name type="scientific">Serratia marcescens</name>
    <dbReference type="NCBI Taxonomy" id="615"/>
    <lineage>
        <taxon>Bacteria</taxon>
        <taxon>Pseudomonadati</taxon>
        <taxon>Pseudomonadota</taxon>
        <taxon>Gammaproteobacteria</taxon>
        <taxon>Enterobacterales</taxon>
        <taxon>Yersiniaceae</taxon>
        <taxon>Serratia</taxon>
    </lineage>
</organism>
<gene>
    <name evidence="1" type="ORF">J4732_09070</name>
</gene>
<comment type="caution">
    <text evidence="1">The sequence shown here is derived from an EMBL/GenBank/DDBJ whole genome shotgun (WGS) entry which is preliminary data.</text>
</comment>
<reference evidence="1" key="1">
    <citation type="submission" date="2021-03" db="EMBL/GenBank/DDBJ databases">
        <title>Molecular epidemiology and mechanisms of colistin and carbapenem resistance in Enterobacteriaceae from clinical isolates, the environment and porcine samples in Pretoria, South Africa.</title>
        <authorList>
            <person name="Bogoshi D."/>
            <person name="Mbelle N.M."/>
            <person name="Naidoo V."/>
            <person name="Osei Sekyere J."/>
        </authorList>
    </citation>
    <scope>NUCLEOTIDE SEQUENCE</scope>
    <source>
        <strain evidence="1">C080</strain>
    </source>
</reference>
<accession>A0A939NQB3</accession>
<name>A0A939NQB3_SERMA</name>
<sequence>MAIDCNARPAAVPKAGSRRSGTRAQLLFQLCGDLLIAGGVSGRCLDNSIIIKPRHADGGAMKAEAVRFIVLPCGFKLASWCRAQMTIALRGGGEQMNYLDSPRAWRRRRAMLAPLLTDSGRYHAATAERP</sequence>
<dbReference type="AlphaFoldDB" id="A0A939NQB3"/>
<dbReference type="EMBL" id="JAGETR010000050">
    <property type="protein sequence ID" value="MBO2006801.1"/>
    <property type="molecule type" value="Genomic_DNA"/>
</dbReference>
<evidence type="ECO:0000313" key="1">
    <source>
        <dbReference type="EMBL" id="MBO2006801.1"/>
    </source>
</evidence>